<accession>A0A6H5H9T7</accession>
<organism evidence="2 3">
    <name type="scientific">Nesidiocoris tenuis</name>
    <dbReference type="NCBI Taxonomy" id="355587"/>
    <lineage>
        <taxon>Eukaryota</taxon>
        <taxon>Metazoa</taxon>
        <taxon>Ecdysozoa</taxon>
        <taxon>Arthropoda</taxon>
        <taxon>Hexapoda</taxon>
        <taxon>Insecta</taxon>
        <taxon>Pterygota</taxon>
        <taxon>Neoptera</taxon>
        <taxon>Paraneoptera</taxon>
        <taxon>Hemiptera</taxon>
        <taxon>Heteroptera</taxon>
        <taxon>Panheteroptera</taxon>
        <taxon>Cimicomorpha</taxon>
        <taxon>Miridae</taxon>
        <taxon>Dicyphina</taxon>
        <taxon>Nesidiocoris</taxon>
    </lineage>
</organism>
<name>A0A6H5H9T7_9HEMI</name>
<dbReference type="AlphaFoldDB" id="A0A6H5H9T7"/>
<protein>
    <submittedName>
        <fullName evidence="2">Uncharacterized protein</fullName>
    </submittedName>
</protein>
<evidence type="ECO:0000256" key="1">
    <source>
        <dbReference type="SAM" id="MobiDB-lite"/>
    </source>
</evidence>
<feature type="region of interest" description="Disordered" evidence="1">
    <location>
        <begin position="1"/>
        <end position="20"/>
    </location>
</feature>
<dbReference type="EMBL" id="CADCXU010026988">
    <property type="protein sequence ID" value="CAB0013725.1"/>
    <property type="molecule type" value="Genomic_DNA"/>
</dbReference>
<keyword evidence="3" id="KW-1185">Reference proteome</keyword>
<reference evidence="2 3" key="1">
    <citation type="submission" date="2020-02" db="EMBL/GenBank/DDBJ databases">
        <authorList>
            <person name="Ferguson B K."/>
        </authorList>
    </citation>
    <scope>NUCLEOTIDE SEQUENCE [LARGE SCALE GENOMIC DNA]</scope>
</reference>
<feature type="non-terminal residue" evidence="2">
    <location>
        <position position="57"/>
    </location>
</feature>
<gene>
    <name evidence="2" type="ORF">NTEN_LOCUS18303</name>
</gene>
<sequence length="57" mass="6583">MFNKEQTALHTAPPMDRDKRVDTAQCKVHNYWPESVAAGISRMDLTKQERIPIKLQS</sequence>
<dbReference type="Proteomes" id="UP000479000">
    <property type="component" value="Unassembled WGS sequence"/>
</dbReference>
<proteinExistence type="predicted"/>
<evidence type="ECO:0000313" key="3">
    <source>
        <dbReference type="Proteomes" id="UP000479000"/>
    </source>
</evidence>
<evidence type="ECO:0000313" key="2">
    <source>
        <dbReference type="EMBL" id="CAB0013725.1"/>
    </source>
</evidence>